<protein>
    <submittedName>
        <fullName evidence="5">Condensation domain protein</fullName>
    </submittedName>
</protein>
<evidence type="ECO:0000313" key="6">
    <source>
        <dbReference type="Proteomes" id="UP000012227"/>
    </source>
</evidence>
<dbReference type="Gene3D" id="3.30.559.30">
    <property type="entry name" value="Nonribosomal peptide synthetase, condensation domain"/>
    <property type="match status" value="1"/>
</dbReference>
<proteinExistence type="predicted"/>
<dbReference type="PROSITE" id="PS50075">
    <property type="entry name" value="CARRIER"/>
    <property type="match status" value="1"/>
</dbReference>
<dbReference type="InterPro" id="IPR006162">
    <property type="entry name" value="Ppantetheine_attach_site"/>
</dbReference>
<evidence type="ECO:0000259" key="4">
    <source>
        <dbReference type="PROSITE" id="PS50075"/>
    </source>
</evidence>
<dbReference type="Pfam" id="PF00550">
    <property type="entry name" value="PP-binding"/>
    <property type="match status" value="1"/>
</dbReference>
<gene>
    <name evidence="5" type="ORF">LEP1GSC199_2371</name>
</gene>
<dbReference type="RefSeq" id="WP_002976250.1">
    <property type="nucleotide sequence ID" value="NZ_AOGY02000010.1"/>
</dbReference>
<evidence type="ECO:0000256" key="2">
    <source>
        <dbReference type="ARBA" id="ARBA00022450"/>
    </source>
</evidence>
<reference evidence="5 6" key="1">
    <citation type="submission" date="2013-03" db="EMBL/GenBank/DDBJ databases">
        <authorList>
            <person name="Harkins D.M."/>
            <person name="Durkin A.S."/>
            <person name="Brinkac L.M."/>
            <person name="Haft D.H."/>
            <person name="Selengut J.D."/>
            <person name="Sanka R."/>
            <person name="DePew J."/>
            <person name="Purushe J."/>
            <person name="Galloway R.L."/>
            <person name="Vinetz J.M."/>
            <person name="Sutton G.G."/>
            <person name="Nierman W.C."/>
            <person name="Fouts D.E."/>
        </authorList>
    </citation>
    <scope>NUCLEOTIDE SEQUENCE [LARGE SCALE GENOMIC DNA]</scope>
    <source>
        <strain evidence="5 6">Waz Holland</strain>
    </source>
</reference>
<dbReference type="InterPro" id="IPR009081">
    <property type="entry name" value="PP-bd_ACP"/>
</dbReference>
<dbReference type="SUPFAM" id="SSF47336">
    <property type="entry name" value="ACP-like"/>
    <property type="match status" value="1"/>
</dbReference>
<dbReference type="PROSITE" id="PS00012">
    <property type="entry name" value="PHOSPHOPANTETHEINE"/>
    <property type="match status" value="1"/>
</dbReference>
<dbReference type="PANTHER" id="PTHR45398:SF1">
    <property type="entry name" value="ENZYME, PUTATIVE (JCVI)-RELATED"/>
    <property type="match status" value="1"/>
</dbReference>
<dbReference type="Gene3D" id="1.10.1200.10">
    <property type="entry name" value="ACP-like"/>
    <property type="match status" value="1"/>
</dbReference>
<dbReference type="GO" id="GO:0003824">
    <property type="term" value="F:catalytic activity"/>
    <property type="evidence" value="ECO:0007669"/>
    <property type="project" value="InterPro"/>
</dbReference>
<organism evidence="5 6">
    <name type="scientific">Leptospira vanthielii serovar Holland str. Waz Holland = ATCC 700522</name>
    <dbReference type="NCBI Taxonomy" id="1218591"/>
    <lineage>
        <taxon>Bacteria</taxon>
        <taxon>Pseudomonadati</taxon>
        <taxon>Spirochaetota</taxon>
        <taxon>Spirochaetia</taxon>
        <taxon>Leptospirales</taxon>
        <taxon>Leptospiraceae</taxon>
        <taxon>Leptospira</taxon>
    </lineage>
</organism>
<sequence>MVPTRFYYVTEFPLNKNGKVDRKLIKKNLVEIEADELSNPEATNSYENIVREVWKDVLGVEEIGIDENFLALGGDSISALRVVSKLNDHGISISVQDLYLFLTIRGMADWIINNSEISLKGMQDFYPPSNGYVNLSPIQKWFFQKYINGENHFSQTWYFGLKNRIESRVIEDIFKRLIEYHDILRSKVIISEEEPGLWINEEIINDFFSEVKTDATFGSKEVHHYINQAQNDISIIDGRMIRVLFFTGEGIQSIAVIIHHLVVDGISWRILFQDFVNILSNSTFTLPPRTLSFQDWTKAQGEFVYSSDLKQEVEFWKTQMSESFQKIAPENIQRIEKVKDREFRRIQFESDVFEKLSEYSLNLSLSNLQDLFIAIVLLAVKRTYGLNTYKLYLEGHGRESLGKEMNISRTVGWFTSLYPLLFSIGDGETIDGMISIVNSKLREVKRGGAVFGMLKYLTEHLNIDFAEPEMCFNYLGNYDEGTIDEFLVYDASSAWSSINPDSVSPFKLEIIALVLNRKLEFRVFYNSKEFNTETILRFLESIENIVKEAVVLSESFGKGKNFLSGFTVGDLDSEELDELFEK</sequence>
<name>N1W9I4_9LEPT</name>
<dbReference type="SUPFAM" id="SSF56801">
    <property type="entry name" value="Acetyl-CoA synthetase-like"/>
    <property type="match status" value="1"/>
</dbReference>
<feature type="domain" description="Carrier" evidence="4">
    <location>
        <begin position="41"/>
        <end position="115"/>
    </location>
</feature>
<evidence type="ECO:0000256" key="1">
    <source>
        <dbReference type="ARBA" id="ARBA00001957"/>
    </source>
</evidence>
<dbReference type="InterPro" id="IPR023213">
    <property type="entry name" value="CAT-like_dom_sf"/>
</dbReference>
<dbReference type="Pfam" id="PF00668">
    <property type="entry name" value="Condensation"/>
    <property type="match status" value="1"/>
</dbReference>
<dbReference type="InterPro" id="IPR020806">
    <property type="entry name" value="PKS_PP-bd"/>
</dbReference>
<dbReference type="PANTHER" id="PTHR45398">
    <property type="match status" value="1"/>
</dbReference>
<dbReference type="AlphaFoldDB" id="N1W9I4"/>
<dbReference type="EMBL" id="AOGY02000010">
    <property type="protein sequence ID" value="EMY71668.1"/>
    <property type="molecule type" value="Genomic_DNA"/>
</dbReference>
<accession>N1W9I4</accession>
<comment type="caution">
    <text evidence="5">The sequence shown here is derived from an EMBL/GenBank/DDBJ whole genome shotgun (WGS) entry which is preliminary data.</text>
</comment>
<evidence type="ECO:0000256" key="3">
    <source>
        <dbReference type="ARBA" id="ARBA00022553"/>
    </source>
</evidence>
<evidence type="ECO:0000313" key="5">
    <source>
        <dbReference type="EMBL" id="EMY71668.1"/>
    </source>
</evidence>
<dbReference type="Proteomes" id="UP000012227">
    <property type="component" value="Unassembled WGS sequence"/>
</dbReference>
<keyword evidence="3" id="KW-0597">Phosphoprotein</keyword>
<dbReference type="GO" id="GO:0031177">
    <property type="term" value="F:phosphopantetheine binding"/>
    <property type="evidence" value="ECO:0007669"/>
    <property type="project" value="InterPro"/>
</dbReference>
<dbReference type="Gene3D" id="3.30.559.10">
    <property type="entry name" value="Chloramphenicol acetyltransferase-like domain"/>
    <property type="match status" value="1"/>
</dbReference>
<dbReference type="InterPro" id="IPR036736">
    <property type="entry name" value="ACP-like_sf"/>
</dbReference>
<dbReference type="InterPro" id="IPR001242">
    <property type="entry name" value="Condensation_dom"/>
</dbReference>
<comment type="cofactor">
    <cofactor evidence="1">
        <name>pantetheine 4'-phosphate</name>
        <dbReference type="ChEBI" id="CHEBI:47942"/>
    </cofactor>
</comment>
<dbReference type="STRING" id="1218591.LEP1GSC199_2371"/>
<dbReference type="SMART" id="SM00823">
    <property type="entry name" value="PKS_PP"/>
    <property type="match status" value="1"/>
</dbReference>
<dbReference type="SUPFAM" id="SSF52777">
    <property type="entry name" value="CoA-dependent acyltransferases"/>
    <property type="match status" value="2"/>
</dbReference>
<keyword evidence="2" id="KW-0596">Phosphopantetheine</keyword>